<keyword evidence="4" id="KW-1185">Reference proteome</keyword>
<dbReference type="PANTHER" id="PTHR46128">
    <property type="entry name" value="MITOCHONDRIAL GROUP I INTRON SPLICING FACTOR CCM1"/>
    <property type="match status" value="1"/>
</dbReference>
<dbReference type="PANTHER" id="PTHR46128:SF82">
    <property type="entry name" value="PENTACOTRIPEPTIDE-REPEAT REGION OF PRORP DOMAIN-CONTAINING PROTEIN"/>
    <property type="match status" value="1"/>
</dbReference>
<dbReference type="GO" id="GO:0005739">
    <property type="term" value="C:mitochondrion"/>
    <property type="evidence" value="ECO:0007669"/>
    <property type="project" value="UniProtKB-SubCell"/>
</dbReference>
<dbReference type="AlphaFoldDB" id="A0A1G4M7U1"/>
<comment type="subcellular location">
    <subcellularLocation>
        <location evidence="1">Mitochondrion</location>
    </subcellularLocation>
</comment>
<dbReference type="Gene3D" id="1.25.40.10">
    <property type="entry name" value="Tetratricopeptide repeat domain"/>
    <property type="match status" value="1"/>
</dbReference>
<dbReference type="InterPro" id="IPR002885">
    <property type="entry name" value="PPR_rpt"/>
</dbReference>
<reference evidence="4" key="1">
    <citation type="submission" date="2016-03" db="EMBL/GenBank/DDBJ databases">
        <authorList>
            <person name="Devillers H."/>
        </authorList>
    </citation>
    <scope>NUCLEOTIDE SEQUENCE [LARGE SCALE GENOMIC DNA]</scope>
</reference>
<evidence type="ECO:0000256" key="1">
    <source>
        <dbReference type="ARBA" id="ARBA00004173"/>
    </source>
</evidence>
<dbReference type="InterPro" id="IPR050872">
    <property type="entry name" value="PPR_P_subfamily"/>
</dbReference>
<evidence type="ECO:0000313" key="3">
    <source>
        <dbReference type="EMBL" id="SCV99875.1"/>
    </source>
</evidence>
<organism evidence="3 4">
    <name type="scientific">Lachancea fermentati</name>
    <name type="common">Zygosaccharomyces fermentati</name>
    <dbReference type="NCBI Taxonomy" id="4955"/>
    <lineage>
        <taxon>Eukaryota</taxon>
        <taxon>Fungi</taxon>
        <taxon>Dikarya</taxon>
        <taxon>Ascomycota</taxon>
        <taxon>Saccharomycotina</taxon>
        <taxon>Saccharomycetes</taxon>
        <taxon>Saccharomycetales</taxon>
        <taxon>Saccharomycetaceae</taxon>
        <taxon>Lachancea</taxon>
    </lineage>
</organism>
<sequence length="645" mass="74514">MRRACLIKQLKHSCQMLKNGNLISIRGFHKLHFQCVSQVKLKLGYFQAKQEVLKSTKSESQRKIEAQKTRLKKLQKKAYSRQHAQYILKSKYNVPSKVLESTNVGPTSQSDLKFLTMTRDRRLMYTMLGVTGEQLRDSKLVSNDVTKFLKRGQLEKAVFLVRIARNKGIVGMNKIIEYYCETLFDANSAIDMYTWRKKWGIPPNEYTHTILFNGLAKLRQSLSEKQASKILKIAIQLIEKNELNQIGFNAALEALVNSTNIELVFELYDRKPKSIKNDKITFSILLRALSKVKDDRLCMARTDVVMAQIPRTAIDNQIMYEYCKIWSCRTDSQLSPLAILAIHRLFDIDLGQHKISCPEGVVLPELDYWKLGKRFPVNRFILELFLDCCDKNSQYQLALDTFNKCVSANKQALTPRIFERMIQIVTNGFPTGCSQHALRIFNSMEIEFRSTKSSMILVYKSFERQAGKKLINDDSVKLDKLIHSMREFAMQNESKHSAYFKCSVLEWKAWIFAWNIINRGNERQKLPVQTRKLLLDDFIKTFITMSSNLNTIDKGDRQSLRHVGLECARFVSAFADRYKIEGSLEVAENGPLRENFLFRRMLIRFKSKLLELVKVIEAEGDKLSEPNSSLRDTAELLLGMKAPDA</sequence>
<comment type="similarity">
    <text evidence="2">Belongs to the PPR family. P subfamily.</text>
</comment>
<evidence type="ECO:0000256" key="2">
    <source>
        <dbReference type="ARBA" id="ARBA00007626"/>
    </source>
</evidence>
<name>A0A1G4M7U1_LACFM</name>
<dbReference type="Pfam" id="PF13041">
    <property type="entry name" value="PPR_2"/>
    <property type="match status" value="1"/>
</dbReference>
<proteinExistence type="inferred from homology"/>
<dbReference type="InterPro" id="IPR011990">
    <property type="entry name" value="TPR-like_helical_dom_sf"/>
</dbReference>
<dbReference type="Proteomes" id="UP000190831">
    <property type="component" value="Chromosome B"/>
</dbReference>
<evidence type="ECO:0000313" key="4">
    <source>
        <dbReference type="Proteomes" id="UP000190831"/>
    </source>
</evidence>
<protein>
    <submittedName>
        <fullName evidence="3">LAFE_0B04434g1_1</fullName>
    </submittedName>
</protein>
<dbReference type="EMBL" id="LT598489">
    <property type="protein sequence ID" value="SCV99875.1"/>
    <property type="molecule type" value="Genomic_DNA"/>
</dbReference>
<dbReference type="OrthoDB" id="185373at2759"/>
<accession>A0A1G4M7U1</accession>
<gene>
    <name evidence="3" type="ORF">LAFE_0B04434G</name>
</gene>
<dbReference type="OMA" id="NWRKKWG"/>